<evidence type="ECO:0000313" key="1">
    <source>
        <dbReference type="EMBL" id="CNK80686.1"/>
    </source>
</evidence>
<evidence type="ECO:0000313" key="2">
    <source>
        <dbReference type="Proteomes" id="UP000041595"/>
    </source>
</evidence>
<reference evidence="1 2" key="1">
    <citation type="submission" date="2015-03" db="EMBL/GenBank/DDBJ databases">
        <authorList>
            <person name="Murphy D."/>
        </authorList>
    </citation>
    <scope>NUCLEOTIDE SEQUENCE [LARGE SCALE GENOMIC DNA]</scope>
    <source>
        <strain evidence="1 2">IP06005</strain>
    </source>
</reference>
<organism evidence="1 2">
    <name type="scientific">Yersinia aldovae</name>
    <dbReference type="NCBI Taxonomy" id="29483"/>
    <lineage>
        <taxon>Bacteria</taxon>
        <taxon>Pseudomonadati</taxon>
        <taxon>Pseudomonadota</taxon>
        <taxon>Gammaproteobacteria</taxon>
        <taxon>Enterobacterales</taxon>
        <taxon>Yersiniaceae</taxon>
        <taxon>Yersinia</taxon>
    </lineage>
</organism>
<dbReference type="Proteomes" id="UP000041595">
    <property type="component" value="Unassembled WGS sequence"/>
</dbReference>
<protein>
    <submittedName>
        <fullName evidence="1">Uncharacterized protein</fullName>
    </submittedName>
</protein>
<proteinExistence type="predicted"/>
<dbReference type="AlphaFoldDB" id="A0A0T9TG08"/>
<name>A0A0T9TG08_YERAL</name>
<dbReference type="EMBL" id="CQEJ01000005">
    <property type="protein sequence ID" value="CNK80686.1"/>
    <property type="molecule type" value="Genomic_DNA"/>
</dbReference>
<accession>A0A0T9TG08</accession>
<gene>
    <name evidence="1" type="ORF">ERS137965_01128</name>
</gene>
<sequence length="36" mass="4269">MHQLFIKNQFNQQLIRLLRLNTLATQVIFIITGKVD</sequence>